<evidence type="ECO:0000313" key="1">
    <source>
        <dbReference type="EMBL" id="QHT67238.1"/>
    </source>
</evidence>
<proteinExistence type="predicted"/>
<reference evidence="1 2" key="1">
    <citation type="submission" date="2020-01" db="EMBL/GenBank/DDBJ databases">
        <authorList>
            <person name="Kim M.K."/>
        </authorList>
    </citation>
    <scope>NUCLEOTIDE SEQUENCE [LARGE SCALE GENOMIC DNA]</scope>
    <source>
        <strain evidence="1 2">172606-1</strain>
    </source>
</reference>
<dbReference type="EMBL" id="CP048222">
    <property type="protein sequence ID" value="QHT67238.1"/>
    <property type="molecule type" value="Genomic_DNA"/>
</dbReference>
<dbReference type="KEGG" id="rhoz:GXP67_11605"/>
<dbReference type="AlphaFoldDB" id="A0A6C0GGW7"/>
<evidence type="ECO:0000313" key="2">
    <source>
        <dbReference type="Proteomes" id="UP000480178"/>
    </source>
</evidence>
<name>A0A6C0GGW7_9BACT</name>
<protein>
    <submittedName>
        <fullName evidence="1">Uncharacterized protein</fullName>
    </submittedName>
</protein>
<keyword evidence="2" id="KW-1185">Reference proteome</keyword>
<organism evidence="1 2">
    <name type="scientific">Rhodocytophaga rosea</name>
    <dbReference type="NCBI Taxonomy" id="2704465"/>
    <lineage>
        <taxon>Bacteria</taxon>
        <taxon>Pseudomonadati</taxon>
        <taxon>Bacteroidota</taxon>
        <taxon>Cytophagia</taxon>
        <taxon>Cytophagales</taxon>
        <taxon>Rhodocytophagaceae</taxon>
        <taxon>Rhodocytophaga</taxon>
    </lineage>
</organism>
<dbReference type="Proteomes" id="UP000480178">
    <property type="component" value="Chromosome"/>
</dbReference>
<sequence>MNQFKKEYFLIEAKDSMTVQRLKNECNELINEYNRLTNPLSEQGQVLAFQINSYVMKLHTLKDLHY</sequence>
<gene>
    <name evidence="1" type="ORF">GXP67_11605</name>
</gene>
<accession>A0A6C0GGW7</accession>
<dbReference type="RefSeq" id="WP_162443279.1">
    <property type="nucleotide sequence ID" value="NZ_CP048222.1"/>
</dbReference>